<gene>
    <name evidence="1" type="ORF">F4554_001715</name>
</gene>
<dbReference type="EMBL" id="JACBZH010000001">
    <property type="protein sequence ID" value="NYH89077.1"/>
    <property type="molecule type" value="Genomic_DNA"/>
</dbReference>
<dbReference type="Proteomes" id="UP000579605">
    <property type="component" value="Unassembled WGS sequence"/>
</dbReference>
<comment type="caution">
    <text evidence="1">The sequence shown here is derived from an EMBL/GenBank/DDBJ whole genome shotgun (WGS) entry which is preliminary data.</text>
</comment>
<dbReference type="AlphaFoldDB" id="A0A852Z725"/>
<proteinExistence type="predicted"/>
<organism evidence="1 2">
    <name type="scientific">Actinopolymorpha rutila</name>
    <dbReference type="NCBI Taxonomy" id="446787"/>
    <lineage>
        <taxon>Bacteria</taxon>
        <taxon>Bacillati</taxon>
        <taxon>Actinomycetota</taxon>
        <taxon>Actinomycetes</taxon>
        <taxon>Propionibacteriales</taxon>
        <taxon>Actinopolymorphaceae</taxon>
        <taxon>Actinopolymorpha</taxon>
    </lineage>
</organism>
<evidence type="ECO:0000313" key="2">
    <source>
        <dbReference type="Proteomes" id="UP000579605"/>
    </source>
</evidence>
<sequence length="30" mass="3324">MQAPYEKTATNMVSRIVAKVAAYDHQEGDV</sequence>
<name>A0A852Z725_9ACTN</name>
<protein>
    <submittedName>
        <fullName evidence="1">Uncharacterized protein</fullName>
    </submittedName>
</protein>
<accession>A0A852Z725</accession>
<reference evidence="1 2" key="1">
    <citation type="submission" date="2020-07" db="EMBL/GenBank/DDBJ databases">
        <title>Sequencing the genomes of 1000 actinobacteria strains.</title>
        <authorList>
            <person name="Klenk H.-P."/>
        </authorList>
    </citation>
    <scope>NUCLEOTIDE SEQUENCE [LARGE SCALE GENOMIC DNA]</scope>
    <source>
        <strain evidence="1 2">DSM 18448</strain>
    </source>
</reference>
<evidence type="ECO:0000313" key="1">
    <source>
        <dbReference type="EMBL" id="NYH89077.1"/>
    </source>
</evidence>
<keyword evidence="2" id="KW-1185">Reference proteome</keyword>